<dbReference type="PIRSF" id="PIRSF001112">
    <property type="entry name" value="Epoxide_hydrolase"/>
    <property type="match status" value="1"/>
</dbReference>
<feature type="active site" description="Proton donor" evidence="4">
    <location>
        <position position="330"/>
    </location>
</feature>
<protein>
    <submittedName>
        <fullName evidence="6">Epoxide hydrolase domain-containing protein</fullName>
    </submittedName>
</protein>
<dbReference type="EMBL" id="MU853752">
    <property type="protein sequence ID" value="KAK3946252.1"/>
    <property type="molecule type" value="Genomic_DNA"/>
</dbReference>
<dbReference type="GO" id="GO:0004301">
    <property type="term" value="F:epoxide hydrolase activity"/>
    <property type="evidence" value="ECO:0007669"/>
    <property type="project" value="TreeGrafter"/>
</dbReference>
<comment type="similarity">
    <text evidence="1">Belongs to the peptidase S33 family.</text>
</comment>
<feature type="domain" description="Epoxide hydrolase N-terminal" evidence="5">
    <location>
        <begin position="7"/>
        <end position="133"/>
    </location>
</feature>
<evidence type="ECO:0000313" key="7">
    <source>
        <dbReference type="Proteomes" id="UP001303473"/>
    </source>
</evidence>
<dbReference type="InterPro" id="IPR000639">
    <property type="entry name" value="Epox_hydrolase-like"/>
</dbReference>
<evidence type="ECO:0000256" key="3">
    <source>
        <dbReference type="ARBA" id="ARBA00022801"/>
    </source>
</evidence>
<dbReference type="PANTHER" id="PTHR21661">
    <property type="entry name" value="EPOXIDE HYDROLASE 1-RELATED"/>
    <property type="match status" value="1"/>
</dbReference>
<dbReference type="InterPro" id="IPR010497">
    <property type="entry name" value="Epoxide_hydro_N"/>
</dbReference>
<keyword evidence="7" id="KW-1185">Reference proteome</keyword>
<keyword evidence="2" id="KW-0058">Aromatic hydrocarbons catabolism</keyword>
<dbReference type="InterPro" id="IPR016292">
    <property type="entry name" value="Epoxide_hydrolase"/>
</dbReference>
<name>A0AAN6NI27_9PEZI</name>
<gene>
    <name evidence="6" type="ORF">QBC46DRAFT_3149</name>
</gene>
<dbReference type="Pfam" id="PF06441">
    <property type="entry name" value="EHN"/>
    <property type="match status" value="1"/>
</dbReference>
<evidence type="ECO:0000313" key="6">
    <source>
        <dbReference type="EMBL" id="KAK3946252.1"/>
    </source>
</evidence>
<keyword evidence="3 6" id="KW-0378">Hydrolase</keyword>
<evidence type="ECO:0000256" key="1">
    <source>
        <dbReference type="ARBA" id="ARBA00010088"/>
    </source>
</evidence>
<reference evidence="7" key="1">
    <citation type="journal article" date="2023" name="Mol. Phylogenet. Evol.">
        <title>Genome-scale phylogeny and comparative genomics of the fungal order Sordariales.</title>
        <authorList>
            <person name="Hensen N."/>
            <person name="Bonometti L."/>
            <person name="Westerberg I."/>
            <person name="Brannstrom I.O."/>
            <person name="Guillou S."/>
            <person name="Cros-Aarteil S."/>
            <person name="Calhoun S."/>
            <person name="Haridas S."/>
            <person name="Kuo A."/>
            <person name="Mondo S."/>
            <person name="Pangilinan J."/>
            <person name="Riley R."/>
            <person name="LaButti K."/>
            <person name="Andreopoulos B."/>
            <person name="Lipzen A."/>
            <person name="Chen C."/>
            <person name="Yan M."/>
            <person name="Daum C."/>
            <person name="Ng V."/>
            <person name="Clum A."/>
            <person name="Steindorff A."/>
            <person name="Ohm R.A."/>
            <person name="Martin F."/>
            <person name="Silar P."/>
            <person name="Natvig D.O."/>
            <person name="Lalanne C."/>
            <person name="Gautier V."/>
            <person name="Ament-Velasquez S.L."/>
            <person name="Kruys A."/>
            <person name="Hutchinson M.I."/>
            <person name="Powell A.J."/>
            <person name="Barry K."/>
            <person name="Miller A.N."/>
            <person name="Grigoriev I.V."/>
            <person name="Debuchy R."/>
            <person name="Gladieux P."/>
            <person name="Hiltunen Thoren M."/>
            <person name="Johannesson H."/>
        </authorList>
    </citation>
    <scope>NUCLEOTIDE SEQUENCE [LARGE SCALE GENOMIC DNA]</scope>
    <source>
        <strain evidence="7">CBS 340.73</strain>
    </source>
</reference>
<dbReference type="GO" id="GO:0097176">
    <property type="term" value="P:epoxide metabolic process"/>
    <property type="evidence" value="ECO:0007669"/>
    <property type="project" value="TreeGrafter"/>
</dbReference>
<dbReference type="AlphaFoldDB" id="A0AAN6NI27"/>
<feature type="active site" description="Nucleophile" evidence="4">
    <location>
        <position position="195"/>
    </location>
</feature>
<sequence length="415" mass="46057">MSTKEDVHPFKIAIPDAELHRLRQKLEGVRLPHRGVQDDATAWGESASNGVSVGFIQKTVDFWLSDEYDWRAEERKINEMLPQFKTTIEIEDTEFGALDVHFVHAPSTNASSAAAEPIPLLFLHGWPGSFLEVAKVLPHLTAAGITVVCPSLPGFGFSSYPNKTAGFKFFHHADVVHRLMTEKLGYAKYAVQGGDWGSIVARSLALRYPDSVAAVHTNALVIPSPPNFPPDSPPVYTPQELNRLGLMQHFFQSESAYQAIHATKPVTFGVGLHDSPVAMLAWVADKLLTWADTDKEGKGGGFNWTPADLITWTLVHWFSNEGPTTALAMYRENMPPLMVLPPEILREGGNYVSQPYGISAFAKEHSLVPRAWAEKENNVVFWAEHERGGHFAAWECPDELSADIVAFLREHWKAA</sequence>
<dbReference type="PANTHER" id="PTHR21661:SF35">
    <property type="entry name" value="EPOXIDE HYDROLASE"/>
    <property type="match status" value="1"/>
</dbReference>
<evidence type="ECO:0000259" key="5">
    <source>
        <dbReference type="Pfam" id="PF06441"/>
    </source>
</evidence>
<evidence type="ECO:0000256" key="4">
    <source>
        <dbReference type="PIRSR" id="PIRSR001112-1"/>
    </source>
</evidence>
<dbReference type="Gene3D" id="3.40.50.1820">
    <property type="entry name" value="alpha/beta hydrolase"/>
    <property type="match status" value="1"/>
</dbReference>
<proteinExistence type="inferred from homology"/>
<evidence type="ECO:0000256" key="2">
    <source>
        <dbReference type="ARBA" id="ARBA00022797"/>
    </source>
</evidence>
<comment type="caution">
    <text evidence="6">The sequence shown here is derived from an EMBL/GenBank/DDBJ whole genome shotgun (WGS) entry which is preliminary data.</text>
</comment>
<dbReference type="Proteomes" id="UP001303473">
    <property type="component" value="Unassembled WGS sequence"/>
</dbReference>
<dbReference type="InterPro" id="IPR029058">
    <property type="entry name" value="AB_hydrolase_fold"/>
</dbReference>
<dbReference type="SUPFAM" id="SSF53474">
    <property type="entry name" value="alpha/beta-Hydrolases"/>
    <property type="match status" value="1"/>
</dbReference>
<dbReference type="PRINTS" id="PR00412">
    <property type="entry name" value="EPOXHYDRLASE"/>
</dbReference>
<feature type="active site" description="Proton acceptor" evidence="4">
    <location>
        <position position="390"/>
    </location>
</feature>
<organism evidence="6 7">
    <name type="scientific">Diplogelasinospora grovesii</name>
    <dbReference type="NCBI Taxonomy" id="303347"/>
    <lineage>
        <taxon>Eukaryota</taxon>
        <taxon>Fungi</taxon>
        <taxon>Dikarya</taxon>
        <taxon>Ascomycota</taxon>
        <taxon>Pezizomycotina</taxon>
        <taxon>Sordariomycetes</taxon>
        <taxon>Sordariomycetidae</taxon>
        <taxon>Sordariales</taxon>
        <taxon>Diplogelasinosporaceae</taxon>
        <taxon>Diplogelasinospora</taxon>
    </lineage>
</organism>
<accession>A0AAN6NI27</accession>